<evidence type="ECO:0000313" key="1">
    <source>
        <dbReference type="EMBL" id="KAK9135757.1"/>
    </source>
</evidence>
<protein>
    <submittedName>
        <fullName evidence="1">Uncharacterized protein</fullName>
    </submittedName>
</protein>
<proteinExistence type="predicted"/>
<reference evidence="1 2" key="1">
    <citation type="submission" date="2024-01" db="EMBL/GenBank/DDBJ databases">
        <title>Genome assemblies of Stephania.</title>
        <authorList>
            <person name="Yang L."/>
        </authorList>
    </citation>
    <scope>NUCLEOTIDE SEQUENCE [LARGE SCALE GENOMIC DNA]</scope>
    <source>
        <strain evidence="1">YNDBR</strain>
        <tissue evidence="1">Leaf</tissue>
    </source>
</reference>
<accession>A0AAP0P9D7</accession>
<dbReference type="AlphaFoldDB" id="A0AAP0P9D7"/>
<keyword evidence="2" id="KW-1185">Reference proteome</keyword>
<comment type="caution">
    <text evidence="1">The sequence shown here is derived from an EMBL/GenBank/DDBJ whole genome shotgun (WGS) entry which is preliminary data.</text>
</comment>
<dbReference type="Proteomes" id="UP001420932">
    <property type="component" value="Unassembled WGS sequence"/>
</dbReference>
<gene>
    <name evidence="1" type="ORF">Syun_015087</name>
</gene>
<organism evidence="1 2">
    <name type="scientific">Stephania yunnanensis</name>
    <dbReference type="NCBI Taxonomy" id="152371"/>
    <lineage>
        <taxon>Eukaryota</taxon>
        <taxon>Viridiplantae</taxon>
        <taxon>Streptophyta</taxon>
        <taxon>Embryophyta</taxon>
        <taxon>Tracheophyta</taxon>
        <taxon>Spermatophyta</taxon>
        <taxon>Magnoliopsida</taxon>
        <taxon>Ranunculales</taxon>
        <taxon>Menispermaceae</taxon>
        <taxon>Menispermoideae</taxon>
        <taxon>Cissampelideae</taxon>
        <taxon>Stephania</taxon>
    </lineage>
</organism>
<name>A0AAP0P9D7_9MAGN</name>
<sequence length="55" mass="6594">MHVNLLWKISVLRFHFVFNKNHPPFNPNCYVMIYLALQVAKTRFLMQCPFSVILL</sequence>
<dbReference type="EMBL" id="JBBNAF010000006">
    <property type="protein sequence ID" value="KAK9135757.1"/>
    <property type="molecule type" value="Genomic_DNA"/>
</dbReference>
<evidence type="ECO:0000313" key="2">
    <source>
        <dbReference type="Proteomes" id="UP001420932"/>
    </source>
</evidence>